<sequence length="450" mass="49397">MASLVKRDNSPYWFAAFDVTLPDGTVRRLKKSTKKRKRSEAMVEAIRLEELERSAGIAEGESASKAYAILSEAAAAAAKGELSEARARELIARLCEVSTGEPLRFYTVRSWAADWLAVKATTGKKSTIARYSAHIESFLIWLGSKADGKLESVTKSDVRAFRDAIRTGWSETGEKTSGKRIKANNAPAIQRTAKTANHYAADVAGMFRAAMREGLLLANPCAALERLPEDDSTEREVFSMAEVGKLMESAGDPNWQNSVFPSGIADTETRAARCIGWQGMILVGFYAGARIGDCAALTWENVNLSGNSLSFIPAKTSRKKKRLEVPLHPRLLSWLKEQSPSTGSVPLFPALVKSPVGGRHGLSSMFIAIMDHAQIDRRNLREGTKGGQRAQHARSFHALRHSLTSNLANLDVSEEIRRRIVGHESADVHAKYTHTERETLARALEKLPSI</sequence>
<dbReference type="InterPro" id="IPR013762">
    <property type="entry name" value="Integrase-like_cat_sf"/>
</dbReference>
<evidence type="ECO:0000259" key="6">
    <source>
        <dbReference type="PROSITE" id="PS51898"/>
    </source>
</evidence>
<dbReference type="InterPro" id="IPR002104">
    <property type="entry name" value="Integrase_catalytic"/>
</dbReference>
<evidence type="ECO:0000256" key="5">
    <source>
        <dbReference type="PROSITE-ProRule" id="PRU01248"/>
    </source>
</evidence>
<evidence type="ECO:0000256" key="4">
    <source>
        <dbReference type="ARBA" id="ARBA00023172"/>
    </source>
</evidence>
<keyword evidence="3 5" id="KW-0238">DNA-binding</keyword>
<keyword evidence="4" id="KW-0233">DNA recombination</keyword>
<evidence type="ECO:0000259" key="7">
    <source>
        <dbReference type="PROSITE" id="PS51900"/>
    </source>
</evidence>
<evidence type="ECO:0000313" key="8">
    <source>
        <dbReference type="EMBL" id="MBK1884386.1"/>
    </source>
</evidence>
<evidence type="ECO:0000256" key="1">
    <source>
        <dbReference type="ARBA" id="ARBA00008857"/>
    </source>
</evidence>
<dbReference type="PROSITE" id="PS51900">
    <property type="entry name" value="CB"/>
    <property type="match status" value="1"/>
</dbReference>
<feature type="domain" description="Core-binding (CB)" evidence="7">
    <location>
        <begin position="106"/>
        <end position="211"/>
    </location>
</feature>
<dbReference type="GO" id="GO:0006310">
    <property type="term" value="P:DNA recombination"/>
    <property type="evidence" value="ECO:0007669"/>
    <property type="project" value="UniProtKB-KW"/>
</dbReference>
<comment type="similarity">
    <text evidence="1">Belongs to the 'phage' integrase family.</text>
</comment>
<gene>
    <name evidence="8" type="ORF">JIN85_18355</name>
</gene>
<dbReference type="GO" id="GO:0015074">
    <property type="term" value="P:DNA integration"/>
    <property type="evidence" value="ECO:0007669"/>
    <property type="project" value="UniProtKB-KW"/>
</dbReference>
<dbReference type="AlphaFoldDB" id="A0A934SBC6"/>
<keyword evidence="9" id="KW-1185">Reference proteome</keyword>
<dbReference type="RefSeq" id="WP_200273521.1">
    <property type="nucleotide sequence ID" value="NZ_JAENIJ010000046.1"/>
</dbReference>
<reference evidence="8" key="1">
    <citation type="submission" date="2021-01" db="EMBL/GenBank/DDBJ databases">
        <title>Modified the classification status of verrucomicrobia.</title>
        <authorList>
            <person name="Feng X."/>
        </authorList>
    </citation>
    <scope>NUCLEOTIDE SEQUENCE</scope>
    <source>
        <strain evidence="8">KCTC 22041</strain>
    </source>
</reference>
<evidence type="ECO:0000256" key="2">
    <source>
        <dbReference type="ARBA" id="ARBA00022908"/>
    </source>
</evidence>
<dbReference type="InterPro" id="IPR044068">
    <property type="entry name" value="CB"/>
</dbReference>
<dbReference type="Proteomes" id="UP000603141">
    <property type="component" value="Unassembled WGS sequence"/>
</dbReference>
<evidence type="ECO:0000313" key="9">
    <source>
        <dbReference type="Proteomes" id="UP000603141"/>
    </source>
</evidence>
<protein>
    <submittedName>
        <fullName evidence="8">Tyrosine-type recombinase/integrase</fullName>
    </submittedName>
</protein>
<dbReference type="SUPFAM" id="SSF56349">
    <property type="entry name" value="DNA breaking-rejoining enzymes"/>
    <property type="match status" value="1"/>
</dbReference>
<organism evidence="8 9">
    <name type="scientific">Luteolibacter pohnpeiensis</name>
    <dbReference type="NCBI Taxonomy" id="454153"/>
    <lineage>
        <taxon>Bacteria</taxon>
        <taxon>Pseudomonadati</taxon>
        <taxon>Verrucomicrobiota</taxon>
        <taxon>Verrucomicrobiia</taxon>
        <taxon>Verrucomicrobiales</taxon>
        <taxon>Verrucomicrobiaceae</taxon>
        <taxon>Luteolibacter</taxon>
    </lineage>
</organism>
<accession>A0A934SBC6</accession>
<dbReference type="InterPro" id="IPR010998">
    <property type="entry name" value="Integrase_recombinase_N"/>
</dbReference>
<dbReference type="InterPro" id="IPR050090">
    <property type="entry name" value="Tyrosine_recombinase_XerCD"/>
</dbReference>
<dbReference type="PANTHER" id="PTHR30349">
    <property type="entry name" value="PHAGE INTEGRASE-RELATED"/>
    <property type="match status" value="1"/>
</dbReference>
<dbReference type="PROSITE" id="PS51898">
    <property type="entry name" value="TYR_RECOMBINASE"/>
    <property type="match status" value="1"/>
</dbReference>
<dbReference type="PANTHER" id="PTHR30349:SF41">
    <property type="entry name" value="INTEGRASE_RECOMBINASE PROTEIN MJ0367-RELATED"/>
    <property type="match status" value="1"/>
</dbReference>
<dbReference type="EMBL" id="JAENIJ010000046">
    <property type="protein sequence ID" value="MBK1884386.1"/>
    <property type="molecule type" value="Genomic_DNA"/>
</dbReference>
<proteinExistence type="inferred from homology"/>
<keyword evidence="2" id="KW-0229">DNA integration</keyword>
<dbReference type="Gene3D" id="1.10.150.130">
    <property type="match status" value="1"/>
</dbReference>
<feature type="domain" description="Tyr recombinase" evidence="6">
    <location>
        <begin position="233"/>
        <end position="445"/>
    </location>
</feature>
<dbReference type="Gene3D" id="1.10.443.10">
    <property type="entry name" value="Intergrase catalytic core"/>
    <property type="match status" value="1"/>
</dbReference>
<dbReference type="GO" id="GO:0003677">
    <property type="term" value="F:DNA binding"/>
    <property type="evidence" value="ECO:0007669"/>
    <property type="project" value="UniProtKB-UniRule"/>
</dbReference>
<evidence type="ECO:0000256" key="3">
    <source>
        <dbReference type="ARBA" id="ARBA00023125"/>
    </source>
</evidence>
<dbReference type="InterPro" id="IPR011010">
    <property type="entry name" value="DNA_brk_join_enz"/>
</dbReference>
<name>A0A934SBC6_9BACT</name>
<comment type="caution">
    <text evidence="8">The sequence shown here is derived from an EMBL/GenBank/DDBJ whole genome shotgun (WGS) entry which is preliminary data.</text>
</comment>
<dbReference type="Pfam" id="PF00589">
    <property type="entry name" value="Phage_integrase"/>
    <property type="match status" value="1"/>
</dbReference>